<feature type="domain" description="Initiator binding" evidence="2">
    <location>
        <begin position="21"/>
        <end position="145"/>
    </location>
</feature>
<dbReference type="Proteomes" id="UP000179807">
    <property type="component" value="Unassembled WGS sequence"/>
</dbReference>
<dbReference type="EMBL" id="MLAK01001193">
    <property type="protein sequence ID" value="OHS96196.1"/>
    <property type="molecule type" value="Genomic_DNA"/>
</dbReference>
<evidence type="ECO:0000259" key="2">
    <source>
        <dbReference type="Pfam" id="PF10416"/>
    </source>
</evidence>
<dbReference type="AlphaFoldDB" id="A0A1J4JG71"/>
<evidence type="ECO:0000313" key="4">
    <source>
        <dbReference type="Proteomes" id="UP000179807"/>
    </source>
</evidence>
<feature type="compositionally biased region" description="Low complexity" evidence="1">
    <location>
        <begin position="302"/>
        <end position="347"/>
    </location>
</feature>
<proteinExistence type="predicted"/>
<gene>
    <name evidence="3" type="ORF">TRFO_10132</name>
</gene>
<accession>A0A1J4JG71</accession>
<sequence length="388" mass="44228">MLQDEDDKRSTPTFFNLLEPDDQNKYWEMQKTIANSEKRYKRNKRIESLQEALDMIHDFCIRSDPDDWKRCLVCGVCWMGQDIAINTRQLRLLVDKCKSSINGALSKMGYGTAPIKSVITAALLTYIPFLKGNFVEQRQWTVRRKIQFSPMPIRNGLPSPYVIYTPNFVSPEPQPIYMSSSVSTSPETPKEMEYKEVFGLNPVSHANMHQNNNPSNFNNLNGLNNNNNNASPDGNGQKVHISRAVAANAIQSINNLNVNNLTMNSMNMSMNNNSNNNDNDNIHFNNNDSENMSINMNMNSMNQNSNLMNQNGNMNFNFVNFGQNNMQNDPKLANSNSNPDQNQSQTSTEEDAEQFDDAQYNFLYDPCCCCPIQWTAPEETAEDYFMMG</sequence>
<organism evidence="3 4">
    <name type="scientific">Tritrichomonas foetus</name>
    <dbReference type="NCBI Taxonomy" id="1144522"/>
    <lineage>
        <taxon>Eukaryota</taxon>
        <taxon>Metamonada</taxon>
        <taxon>Parabasalia</taxon>
        <taxon>Tritrichomonadida</taxon>
        <taxon>Tritrichomonadidae</taxon>
        <taxon>Tritrichomonas</taxon>
    </lineage>
</organism>
<keyword evidence="4" id="KW-1185">Reference proteome</keyword>
<protein>
    <recommendedName>
        <fullName evidence="2">Initiator binding domain-containing protein</fullName>
    </recommendedName>
</protein>
<dbReference type="RefSeq" id="XP_068349333.1">
    <property type="nucleotide sequence ID" value="XM_068495256.1"/>
</dbReference>
<evidence type="ECO:0000313" key="3">
    <source>
        <dbReference type="EMBL" id="OHS96196.1"/>
    </source>
</evidence>
<dbReference type="GeneID" id="94829960"/>
<name>A0A1J4JG71_9EUKA</name>
<evidence type="ECO:0000256" key="1">
    <source>
        <dbReference type="SAM" id="MobiDB-lite"/>
    </source>
</evidence>
<feature type="region of interest" description="Disordered" evidence="1">
    <location>
        <begin position="302"/>
        <end position="352"/>
    </location>
</feature>
<dbReference type="VEuPathDB" id="TrichDB:TRFO_10132"/>
<reference evidence="3" key="1">
    <citation type="submission" date="2016-10" db="EMBL/GenBank/DDBJ databases">
        <authorList>
            <person name="Benchimol M."/>
            <person name="Almeida L.G."/>
            <person name="Vasconcelos A.T."/>
            <person name="Perreira-Neves A."/>
            <person name="Rosa I.A."/>
            <person name="Tasca T."/>
            <person name="Bogo M.R."/>
            <person name="de Souza W."/>
        </authorList>
    </citation>
    <scope>NUCLEOTIDE SEQUENCE [LARGE SCALE GENOMIC DNA]</scope>
    <source>
        <strain evidence="3">K</strain>
    </source>
</reference>
<comment type="caution">
    <text evidence="3">The sequence shown here is derived from an EMBL/GenBank/DDBJ whole genome shotgun (WGS) entry which is preliminary data.</text>
</comment>
<dbReference type="InterPro" id="IPR018845">
    <property type="entry name" value="Initiator-bd"/>
</dbReference>
<dbReference type="Pfam" id="PF10416">
    <property type="entry name" value="IBD"/>
    <property type="match status" value="1"/>
</dbReference>